<sequence>MWMNSRLCNKLVYSIFLFHYVLFLLYSASLDIKLVFKLKFCLYLQILLSFEANVLLGGIAFTAIVFPLILFSEMEGFSVGYLCITVKVW</sequence>
<dbReference type="EMBL" id="JAYMYR010000009">
    <property type="protein sequence ID" value="KAK7341845.1"/>
    <property type="molecule type" value="Genomic_DNA"/>
</dbReference>
<name>A0AAN9LT21_PHACN</name>
<keyword evidence="1" id="KW-0812">Transmembrane</keyword>
<dbReference type="AlphaFoldDB" id="A0AAN9LT21"/>
<gene>
    <name evidence="2" type="ORF">VNO80_24785</name>
</gene>
<protein>
    <submittedName>
        <fullName evidence="2">Uncharacterized protein</fullName>
    </submittedName>
</protein>
<keyword evidence="1" id="KW-0472">Membrane</keyword>
<feature type="transmembrane region" description="Helical" evidence="1">
    <location>
        <begin position="42"/>
        <end position="71"/>
    </location>
</feature>
<evidence type="ECO:0000313" key="2">
    <source>
        <dbReference type="EMBL" id="KAK7341845.1"/>
    </source>
</evidence>
<reference evidence="2 3" key="1">
    <citation type="submission" date="2024-01" db="EMBL/GenBank/DDBJ databases">
        <title>The genomes of 5 underutilized Papilionoideae crops provide insights into root nodulation and disease resistanc.</title>
        <authorList>
            <person name="Jiang F."/>
        </authorList>
    </citation>
    <scope>NUCLEOTIDE SEQUENCE [LARGE SCALE GENOMIC DNA]</scope>
    <source>
        <strain evidence="2">JINMINGXINNONG_FW02</strain>
        <tissue evidence="2">Leaves</tissue>
    </source>
</reference>
<evidence type="ECO:0000313" key="3">
    <source>
        <dbReference type="Proteomes" id="UP001374584"/>
    </source>
</evidence>
<keyword evidence="1" id="KW-1133">Transmembrane helix</keyword>
<keyword evidence="3" id="KW-1185">Reference proteome</keyword>
<evidence type="ECO:0000256" key="1">
    <source>
        <dbReference type="SAM" id="Phobius"/>
    </source>
</evidence>
<organism evidence="2 3">
    <name type="scientific">Phaseolus coccineus</name>
    <name type="common">Scarlet runner bean</name>
    <name type="synonym">Phaseolus multiflorus</name>
    <dbReference type="NCBI Taxonomy" id="3886"/>
    <lineage>
        <taxon>Eukaryota</taxon>
        <taxon>Viridiplantae</taxon>
        <taxon>Streptophyta</taxon>
        <taxon>Embryophyta</taxon>
        <taxon>Tracheophyta</taxon>
        <taxon>Spermatophyta</taxon>
        <taxon>Magnoliopsida</taxon>
        <taxon>eudicotyledons</taxon>
        <taxon>Gunneridae</taxon>
        <taxon>Pentapetalae</taxon>
        <taxon>rosids</taxon>
        <taxon>fabids</taxon>
        <taxon>Fabales</taxon>
        <taxon>Fabaceae</taxon>
        <taxon>Papilionoideae</taxon>
        <taxon>50 kb inversion clade</taxon>
        <taxon>NPAAA clade</taxon>
        <taxon>indigoferoid/millettioid clade</taxon>
        <taxon>Phaseoleae</taxon>
        <taxon>Phaseolus</taxon>
    </lineage>
</organism>
<proteinExistence type="predicted"/>
<comment type="caution">
    <text evidence="2">The sequence shown here is derived from an EMBL/GenBank/DDBJ whole genome shotgun (WGS) entry which is preliminary data.</text>
</comment>
<dbReference type="Proteomes" id="UP001374584">
    <property type="component" value="Unassembled WGS sequence"/>
</dbReference>
<feature type="transmembrane region" description="Helical" evidence="1">
    <location>
        <begin position="12"/>
        <end position="30"/>
    </location>
</feature>
<accession>A0AAN9LT21</accession>